<comment type="caution">
    <text evidence="1">The sequence shown here is derived from an EMBL/GenBank/DDBJ whole genome shotgun (WGS) entry which is preliminary data.</text>
</comment>
<organism evidence="1 2">
    <name type="scientific">Paenimyroides ceti</name>
    <dbReference type="NCBI Taxonomy" id="395087"/>
    <lineage>
        <taxon>Bacteria</taxon>
        <taxon>Pseudomonadati</taxon>
        <taxon>Bacteroidota</taxon>
        <taxon>Flavobacteriia</taxon>
        <taxon>Flavobacteriales</taxon>
        <taxon>Flavobacteriaceae</taxon>
        <taxon>Paenimyroides</taxon>
    </lineage>
</organism>
<evidence type="ECO:0000313" key="1">
    <source>
        <dbReference type="EMBL" id="MDN3710172.1"/>
    </source>
</evidence>
<evidence type="ECO:0000313" key="2">
    <source>
        <dbReference type="Proteomes" id="UP001242368"/>
    </source>
</evidence>
<keyword evidence="2" id="KW-1185">Reference proteome</keyword>
<gene>
    <name evidence="1" type="ORF">QW060_25185</name>
</gene>
<accession>A0ABT8D2T4</accession>
<dbReference type="RefSeq" id="WP_290365406.1">
    <property type="nucleotide sequence ID" value="NZ_JAUFQU010000077.1"/>
</dbReference>
<dbReference type="EMBL" id="JAUFQU010000077">
    <property type="protein sequence ID" value="MDN3710172.1"/>
    <property type="molecule type" value="Genomic_DNA"/>
</dbReference>
<sequence length="44" mass="4993">MNPCVLRFSSEFCQRNFSPGNSASVSYYAKPENLTRAFSLNRMA</sequence>
<name>A0ABT8D2T4_9FLAO</name>
<proteinExistence type="predicted"/>
<reference evidence="2" key="1">
    <citation type="journal article" date="2019" name="Int. J. Syst. Evol. Microbiol.">
        <title>The Global Catalogue of Microorganisms (GCM) 10K type strain sequencing project: providing services to taxonomists for standard genome sequencing and annotation.</title>
        <authorList>
            <consortium name="The Broad Institute Genomics Platform"/>
            <consortium name="The Broad Institute Genome Sequencing Center for Infectious Disease"/>
            <person name="Wu L."/>
            <person name="Ma J."/>
        </authorList>
    </citation>
    <scope>NUCLEOTIDE SEQUENCE [LARGE SCALE GENOMIC DNA]</scope>
    <source>
        <strain evidence="2">CECT 7184</strain>
    </source>
</reference>
<protein>
    <submittedName>
        <fullName evidence="1">Uncharacterized protein</fullName>
    </submittedName>
</protein>
<dbReference type="Proteomes" id="UP001242368">
    <property type="component" value="Unassembled WGS sequence"/>
</dbReference>